<accession>A0A3Q3QKC3</accession>
<sequence length="128" mass="13534">MNRVVLPLLAVAFCFAVGQALQCYKCDIGLWKFCLTTKVTCDANELCYTGSGKAAGFLPIVRKGCLATDQCNKTEEVHFPSNSTTVYTMNKMCCSGDLCNAAPGLVGIPGLSLALATVTALFVANILV</sequence>
<dbReference type="AlphaFoldDB" id="A0A3Q3QKC3"/>
<dbReference type="InterPro" id="IPR045860">
    <property type="entry name" value="Snake_toxin-like_sf"/>
</dbReference>
<dbReference type="GeneID" id="109958570"/>
<proteinExistence type="inferred from homology"/>
<evidence type="ECO:0000313" key="12">
    <source>
        <dbReference type="Ensembl" id="ENSMALP00000014601.1"/>
    </source>
</evidence>
<evidence type="ECO:0000256" key="4">
    <source>
        <dbReference type="ARBA" id="ARBA00022729"/>
    </source>
</evidence>
<evidence type="ECO:0000313" key="13">
    <source>
        <dbReference type="Proteomes" id="UP000261600"/>
    </source>
</evidence>
<keyword evidence="2" id="KW-1003">Cell membrane</keyword>
<dbReference type="InterPro" id="IPR016054">
    <property type="entry name" value="LY6_UPA_recep-like"/>
</dbReference>
<reference evidence="12" key="2">
    <citation type="submission" date="2025-09" db="UniProtKB">
        <authorList>
            <consortium name="Ensembl"/>
        </authorList>
    </citation>
    <scope>IDENTIFICATION</scope>
</reference>
<dbReference type="Proteomes" id="UP000261600">
    <property type="component" value="Unplaced"/>
</dbReference>
<evidence type="ECO:0000256" key="7">
    <source>
        <dbReference type="ARBA" id="ARBA00023180"/>
    </source>
</evidence>
<evidence type="ECO:0000259" key="11">
    <source>
        <dbReference type="Pfam" id="PF00021"/>
    </source>
</evidence>
<feature type="chain" id="PRO_5018542349" description="UPAR/Ly6 domain-containing protein" evidence="10">
    <location>
        <begin position="21"/>
        <end position="128"/>
    </location>
</feature>
<keyword evidence="4 10" id="KW-0732">Signal</keyword>
<comment type="similarity">
    <text evidence="9">Belongs to the SPACA4/bouncer family.</text>
</comment>
<dbReference type="PANTHER" id="PTHR47613:SF1">
    <property type="entry name" value="SPERM ACROSOME MEMBRANE-ASSOCIATED PROTEIN 4"/>
    <property type="match status" value="1"/>
</dbReference>
<organism evidence="12 13">
    <name type="scientific">Monopterus albus</name>
    <name type="common">Swamp eel</name>
    <dbReference type="NCBI Taxonomy" id="43700"/>
    <lineage>
        <taxon>Eukaryota</taxon>
        <taxon>Metazoa</taxon>
        <taxon>Chordata</taxon>
        <taxon>Craniata</taxon>
        <taxon>Vertebrata</taxon>
        <taxon>Euteleostomi</taxon>
        <taxon>Actinopterygii</taxon>
        <taxon>Neopterygii</taxon>
        <taxon>Teleostei</taxon>
        <taxon>Neoteleostei</taxon>
        <taxon>Acanthomorphata</taxon>
        <taxon>Anabantaria</taxon>
        <taxon>Synbranchiformes</taxon>
        <taxon>Synbranchidae</taxon>
        <taxon>Monopterus</taxon>
    </lineage>
</organism>
<evidence type="ECO:0000256" key="9">
    <source>
        <dbReference type="ARBA" id="ARBA00029446"/>
    </source>
</evidence>
<name>A0A3Q3QKC3_MONAL</name>
<reference evidence="12" key="1">
    <citation type="submission" date="2025-08" db="UniProtKB">
        <authorList>
            <consortium name="Ensembl"/>
        </authorList>
    </citation>
    <scope>IDENTIFICATION</scope>
</reference>
<dbReference type="Pfam" id="PF00021">
    <property type="entry name" value="UPAR_LY6"/>
    <property type="match status" value="1"/>
</dbReference>
<dbReference type="RefSeq" id="XP_020452953.1">
    <property type="nucleotide sequence ID" value="XM_020597297.1"/>
</dbReference>
<feature type="signal peptide" evidence="10">
    <location>
        <begin position="1"/>
        <end position="20"/>
    </location>
</feature>
<dbReference type="InterPro" id="IPR046354">
    <property type="entry name" value="SPACA4/Bouncer"/>
</dbReference>
<keyword evidence="7" id="KW-0325">Glycoprotein</keyword>
<dbReference type="SUPFAM" id="SSF57302">
    <property type="entry name" value="Snake toxin-like"/>
    <property type="match status" value="1"/>
</dbReference>
<keyword evidence="5" id="KW-0472">Membrane</keyword>
<protein>
    <recommendedName>
        <fullName evidence="11">UPAR/Ly6 domain-containing protein</fullName>
    </recommendedName>
</protein>
<evidence type="ECO:0000256" key="10">
    <source>
        <dbReference type="SAM" id="SignalP"/>
    </source>
</evidence>
<dbReference type="Ensembl" id="ENSMALT00000014908.1">
    <property type="protein sequence ID" value="ENSMALP00000014601.1"/>
    <property type="gene ID" value="ENSMALG00000010260.1"/>
</dbReference>
<dbReference type="GO" id="GO:0035036">
    <property type="term" value="P:sperm-egg recognition"/>
    <property type="evidence" value="ECO:0007669"/>
    <property type="project" value="TreeGrafter"/>
</dbReference>
<evidence type="ECO:0000256" key="8">
    <source>
        <dbReference type="ARBA" id="ARBA00023288"/>
    </source>
</evidence>
<dbReference type="GO" id="GO:0098552">
    <property type="term" value="C:side of membrane"/>
    <property type="evidence" value="ECO:0007669"/>
    <property type="project" value="UniProtKB-KW"/>
</dbReference>
<comment type="subcellular location">
    <subcellularLocation>
        <location evidence="1">Cell membrane</location>
        <topology evidence="1">Lipid-anchor</topology>
        <topology evidence="1">GPI-anchor</topology>
    </subcellularLocation>
</comment>
<dbReference type="Gene3D" id="2.10.60.10">
    <property type="entry name" value="CD59"/>
    <property type="match status" value="1"/>
</dbReference>
<dbReference type="PANTHER" id="PTHR47613">
    <property type="entry name" value="SPERM ACROSOME MEMBRANE-ASSOCIATED PROTEIN 4"/>
    <property type="match status" value="1"/>
</dbReference>
<evidence type="ECO:0000256" key="2">
    <source>
        <dbReference type="ARBA" id="ARBA00022475"/>
    </source>
</evidence>
<evidence type="ECO:0000256" key="5">
    <source>
        <dbReference type="ARBA" id="ARBA00023136"/>
    </source>
</evidence>
<dbReference type="KEGG" id="malb:109958570"/>
<dbReference type="GO" id="GO:0005886">
    <property type="term" value="C:plasma membrane"/>
    <property type="evidence" value="ECO:0007669"/>
    <property type="project" value="UniProtKB-SubCell"/>
</dbReference>
<keyword evidence="3" id="KW-0336">GPI-anchor</keyword>
<evidence type="ECO:0000256" key="3">
    <source>
        <dbReference type="ARBA" id="ARBA00022622"/>
    </source>
</evidence>
<dbReference type="OrthoDB" id="5962859at2759"/>
<feature type="domain" description="UPAR/Ly6" evidence="11">
    <location>
        <begin position="19"/>
        <end position="101"/>
    </location>
</feature>
<keyword evidence="13" id="KW-1185">Reference proteome</keyword>
<evidence type="ECO:0000256" key="1">
    <source>
        <dbReference type="ARBA" id="ARBA00004609"/>
    </source>
</evidence>
<evidence type="ECO:0000256" key="6">
    <source>
        <dbReference type="ARBA" id="ARBA00023157"/>
    </source>
</evidence>
<keyword evidence="8" id="KW-0449">Lipoprotein</keyword>
<keyword evidence="6" id="KW-1015">Disulfide bond</keyword>